<evidence type="ECO:0000256" key="4">
    <source>
        <dbReference type="ARBA" id="ARBA00022679"/>
    </source>
</evidence>
<dbReference type="Proteomes" id="UP000717696">
    <property type="component" value="Unassembled WGS sequence"/>
</dbReference>
<keyword evidence="4" id="KW-0808">Transferase</keyword>
<comment type="similarity">
    <text evidence="1">Belongs to the glycosyltransferase 34 family.</text>
</comment>
<evidence type="ECO:0000256" key="2">
    <source>
        <dbReference type="ARBA" id="ARBA00007033"/>
    </source>
</evidence>
<dbReference type="PANTHER" id="PTHR31306">
    <property type="entry name" value="ALPHA-1,6-MANNOSYLTRANSFERASE MNN11-RELATED"/>
    <property type="match status" value="1"/>
</dbReference>
<reference evidence="7" key="1">
    <citation type="journal article" date="2021" name="Nat. Commun.">
        <title>Genetic determinants of endophytism in the Arabidopsis root mycobiome.</title>
        <authorList>
            <person name="Mesny F."/>
            <person name="Miyauchi S."/>
            <person name="Thiergart T."/>
            <person name="Pickel B."/>
            <person name="Atanasova L."/>
            <person name="Karlsson M."/>
            <person name="Huettel B."/>
            <person name="Barry K.W."/>
            <person name="Haridas S."/>
            <person name="Chen C."/>
            <person name="Bauer D."/>
            <person name="Andreopoulos W."/>
            <person name="Pangilinan J."/>
            <person name="LaButti K."/>
            <person name="Riley R."/>
            <person name="Lipzen A."/>
            <person name="Clum A."/>
            <person name="Drula E."/>
            <person name="Henrissat B."/>
            <person name="Kohler A."/>
            <person name="Grigoriev I.V."/>
            <person name="Martin F.M."/>
            <person name="Hacquard S."/>
        </authorList>
    </citation>
    <scope>NUCLEOTIDE SEQUENCE</scope>
    <source>
        <strain evidence="7">MPI-CAGE-AT-0021</strain>
    </source>
</reference>
<evidence type="ECO:0000256" key="1">
    <source>
        <dbReference type="ARBA" id="ARBA00005664"/>
    </source>
</evidence>
<dbReference type="InterPro" id="IPR008630">
    <property type="entry name" value="Glyco_trans_34"/>
</dbReference>
<dbReference type="Pfam" id="PF03407">
    <property type="entry name" value="Nucleotid_trans"/>
    <property type="match status" value="1"/>
</dbReference>
<dbReference type="GO" id="GO:0006487">
    <property type="term" value="P:protein N-linked glycosylation"/>
    <property type="evidence" value="ECO:0007669"/>
    <property type="project" value="TreeGrafter"/>
</dbReference>
<organism evidence="7 8">
    <name type="scientific">Dactylonectria estremocensis</name>
    <dbReference type="NCBI Taxonomy" id="1079267"/>
    <lineage>
        <taxon>Eukaryota</taxon>
        <taxon>Fungi</taxon>
        <taxon>Dikarya</taxon>
        <taxon>Ascomycota</taxon>
        <taxon>Pezizomycotina</taxon>
        <taxon>Sordariomycetes</taxon>
        <taxon>Hypocreomycetidae</taxon>
        <taxon>Hypocreales</taxon>
        <taxon>Nectriaceae</taxon>
        <taxon>Dactylonectria</taxon>
    </lineage>
</organism>
<proteinExistence type="inferred from homology"/>
<keyword evidence="5" id="KW-0472">Membrane</keyword>
<evidence type="ECO:0000259" key="6">
    <source>
        <dbReference type="Pfam" id="PF03407"/>
    </source>
</evidence>
<feature type="domain" description="Nucleotide-diphospho-sugar transferase" evidence="6">
    <location>
        <begin position="172"/>
        <end position="303"/>
    </location>
</feature>
<gene>
    <name evidence="7" type="ORF">B0J13DRAFT_560110</name>
</gene>
<evidence type="ECO:0000256" key="3">
    <source>
        <dbReference type="ARBA" id="ARBA00022676"/>
    </source>
</evidence>
<dbReference type="Gene3D" id="3.90.550.10">
    <property type="entry name" value="Spore Coat Polysaccharide Biosynthesis Protein SpsA, Chain A"/>
    <property type="match status" value="1"/>
</dbReference>
<evidence type="ECO:0000313" key="7">
    <source>
        <dbReference type="EMBL" id="KAH7136828.1"/>
    </source>
</evidence>
<comment type="similarity">
    <text evidence="2">Belongs to the glycosyltransferase 77 family.</text>
</comment>
<dbReference type="AlphaFoldDB" id="A0A9P9EFR7"/>
<evidence type="ECO:0000313" key="8">
    <source>
        <dbReference type="Proteomes" id="UP000717696"/>
    </source>
</evidence>
<comment type="caution">
    <text evidence="7">The sequence shown here is derived from an EMBL/GenBank/DDBJ whole genome shotgun (WGS) entry which is preliminary data.</text>
</comment>
<name>A0A9P9EFR7_9HYPO</name>
<dbReference type="GO" id="GO:0000139">
    <property type="term" value="C:Golgi membrane"/>
    <property type="evidence" value="ECO:0007669"/>
    <property type="project" value="TreeGrafter"/>
</dbReference>
<protein>
    <recommendedName>
        <fullName evidence="6">Nucleotide-diphospho-sugar transferase domain-containing protein</fullName>
    </recommendedName>
</protein>
<keyword evidence="8" id="KW-1185">Reference proteome</keyword>
<dbReference type="PANTHER" id="PTHR31306:SF3">
    <property type="entry name" value="NUCLEOTIDE-DIPHOSPHO-SUGAR TRANSFERASE DOMAIN-CONTAINING PROTEIN"/>
    <property type="match status" value="1"/>
</dbReference>
<dbReference type="EMBL" id="JAGMUU010000016">
    <property type="protein sequence ID" value="KAH7136828.1"/>
    <property type="molecule type" value="Genomic_DNA"/>
</dbReference>
<dbReference type="GO" id="GO:0016757">
    <property type="term" value="F:glycosyltransferase activity"/>
    <property type="evidence" value="ECO:0007669"/>
    <property type="project" value="UniProtKB-KW"/>
</dbReference>
<keyword evidence="3" id="KW-0328">Glycosyltransferase</keyword>
<sequence>MAIGMSALHIRQNTQHRWALTFAAALLIVGLLFYTQRFYLTAEKLPSPQRMYNQGMQPENVPKDLPYLISQLWKPTLHSLNDTHFVSDEGYHYDIPEDAHRWTEPLGNKVLILDVDTRVTGGSGDLMNDNPMDYRNMTGRTGGWMDHYLYALIHGYDYRLIRAPNYDGRHGTWVKVPMIKEALKTHEIVVFMDADAVFMYPHMPLEWLLSLWNFTPSTLIAMANDPDSERNRDNKGKVMLNTGFVVAQQSNRTQDLFDRWDRCPTGKRYKDCGRWDKDWAHEQAAFSNHVRYDYTKNENDIRTIPCMDGNGAPYIGDKTCGGVFIRHHWFRKDDPVKQIRESILDLVLRRMHTHFHAQKGEYYLDAHTEKYPLDGLHV</sequence>
<dbReference type="InterPro" id="IPR005069">
    <property type="entry name" value="Nucl-diP-sugar_transferase"/>
</dbReference>
<dbReference type="OrthoDB" id="3763672at2759"/>
<accession>A0A9P9EFR7</accession>
<evidence type="ECO:0000256" key="5">
    <source>
        <dbReference type="SAM" id="Phobius"/>
    </source>
</evidence>
<feature type="transmembrane region" description="Helical" evidence="5">
    <location>
        <begin position="20"/>
        <end position="40"/>
    </location>
</feature>
<keyword evidence="5" id="KW-1133">Transmembrane helix</keyword>
<dbReference type="InterPro" id="IPR029044">
    <property type="entry name" value="Nucleotide-diphossugar_trans"/>
</dbReference>
<keyword evidence="5" id="KW-0812">Transmembrane</keyword>